<proteinExistence type="predicted"/>
<organism evidence="1 2">
    <name type="scientific">Vibrio rotiferianus</name>
    <dbReference type="NCBI Taxonomy" id="190895"/>
    <lineage>
        <taxon>Bacteria</taxon>
        <taxon>Pseudomonadati</taxon>
        <taxon>Pseudomonadota</taxon>
        <taxon>Gammaproteobacteria</taxon>
        <taxon>Vibrionales</taxon>
        <taxon>Vibrionaceae</taxon>
        <taxon>Vibrio</taxon>
    </lineage>
</organism>
<evidence type="ECO:0000313" key="1">
    <source>
        <dbReference type="EMBL" id="BBL92394.1"/>
    </source>
</evidence>
<geneLocation type="plasmid" evidence="2">
    <name>pam7 dna</name>
</geneLocation>
<keyword evidence="1" id="KW-0614">Plasmid</keyword>
<accession>A0A510IF39</accession>
<reference evidence="2" key="1">
    <citation type="submission" date="2019-07" db="EMBL/GenBank/DDBJ databases">
        <title>Complete Genome Sequences of Vibrion rotiferianus strain AM7.</title>
        <authorList>
            <person name="Miyazaki K."/>
            <person name="Wiseschart A."/>
            <person name="Pootanakit K."/>
            <person name="Ishimori K."/>
            <person name="Kitahara K."/>
        </authorList>
    </citation>
    <scope>NUCLEOTIDE SEQUENCE [LARGE SCALE GENOMIC DNA]</scope>
    <source>
        <strain evidence="2">AM7</strain>
        <plasmid evidence="2">pam7 dna</plasmid>
    </source>
</reference>
<gene>
    <name evidence="1" type="ORF">VroAM7_50470</name>
</gene>
<dbReference type="EMBL" id="AP019800">
    <property type="protein sequence ID" value="BBL92394.1"/>
    <property type="molecule type" value="Genomic_DNA"/>
</dbReference>
<dbReference type="AlphaFoldDB" id="A0A510IF39"/>
<name>A0A510IF39_9VIBR</name>
<evidence type="ECO:0000313" key="2">
    <source>
        <dbReference type="Proteomes" id="UP000315115"/>
    </source>
</evidence>
<protein>
    <submittedName>
        <fullName evidence="1">Uncharacterized protein</fullName>
    </submittedName>
</protein>
<sequence length="66" mass="7878">MEAGNTKNDVLVAVEQLHKFFDDFKWVSFVDWQYQFTTAQKEENALSVLPYQFNCMTGIEWTVWDH</sequence>
<dbReference type="Proteomes" id="UP000315115">
    <property type="component" value="Plasmid pAM7"/>
</dbReference>